<feature type="region of interest" description="Disordered" evidence="6">
    <location>
        <begin position="228"/>
        <end position="247"/>
    </location>
</feature>
<dbReference type="FunFam" id="1.10.20.10:FF:000018">
    <property type="entry name" value="Transcription initiation factor TFIID subunit 9"/>
    <property type="match status" value="1"/>
</dbReference>
<keyword evidence="3" id="KW-0805">Transcription regulation</keyword>
<evidence type="ECO:0000256" key="5">
    <source>
        <dbReference type="ARBA" id="ARBA00023242"/>
    </source>
</evidence>
<dbReference type="GO" id="GO:0003713">
    <property type="term" value="F:transcription coactivator activity"/>
    <property type="evidence" value="ECO:0007669"/>
    <property type="project" value="TreeGrafter"/>
</dbReference>
<keyword evidence="5" id="KW-0539">Nucleus</keyword>
<dbReference type="PANTHER" id="PTHR48068:SF4">
    <property type="entry name" value="TATA-BOX BINDING PROTEIN ASSOCIATED FACTOR 9"/>
    <property type="match status" value="1"/>
</dbReference>
<accession>A0A1B6D6I3</accession>
<dbReference type="GO" id="GO:0046982">
    <property type="term" value="F:protein heterodimerization activity"/>
    <property type="evidence" value="ECO:0007669"/>
    <property type="project" value="InterPro"/>
</dbReference>
<evidence type="ECO:0008006" key="8">
    <source>
        <dbReference type="Google" id="ProtNLM"/>
    </source>
</evidence>
<evidence type="ECO:0000256" key="1">
    <source>
        <dbReference type="ARBA" id="ARBA00004123"/>
    </source>
</evidence>
<organism evidence="7">
    <name type="scientific">Clastoptera arizonana</name>
    <name type="common">Arizona spittle bug</name>
    <dbReference type="NCBI Taxonomy" id="38151"/>
    <lineage>
        <taxon>Eukaryota</taxon>
        <taxon>Metazoa</taxon>
        <taxon>Ecdysozoa</taxon>
        <taxon>Arthropoda</taxon>
        <taxon>Hexapoda</taxon>
        <taxon>Insecta</taxon>
        <taxon>Pterygota</taxon>
        <taxon>Neoptera</taxon>
        <taxon>Paraneoptera</taxon>
        <taxon>Hemiptera</taxon>
        <taxon>Auchenorrhyncha</taxon>
        <taxon>Cercopoidea</taxon>
        <taxon>Clastopteridae</taxon>
        <taxon>Clastoptera</taxon>
    </lineage>
</organism>
<keyword evidence="4" id="KW-0804">Transcription</keyword>
<evidence type="ECO:0000313" key="7">
    <source>
        <dbReference type="EMBL" id="JAS21280.1"/>
    </source>
</evidence>
<dbReference type="Gene3D" id="1.10.20.10">
    <property type="entry name" value="Histone, subunit A"/>
    <property type="match status" value="1"/>
</dbReference>
<dbReference type="PANTHER" id="PTHR48068">
    <property type="entry name" value="TAF9 RNA POLYMERASE II, TATA BOX-BINDING PROTEIN (TBP)-ASSOCIATED FACTOR"/>
    <property type="match status" value="1"/>
</dbReference>
<dbReference type="GO" id="GO:0005669">
    <property type="term" value="C:transcription factor TFIID complex"/>
    <property type="evidence" value="ECO:0007669"/>
    <property type="project" value="TreeGrafter"/>
</dbReference>
<dbReference type="InterPro" id="IPR051431">
    <property type="entry name" value="TFIID_subunit_9"/>
</dbReference>
<dbReference type="EMBL" id="GEDC01016018">
    <property type="protein sequence ID" value="JAS21280.1"/>
    <property type="molecule type" value="Transcribed_RNA"/>
</dbReference>
<evidence type="ECO:0000256" key="4">
    <source>
        <dbReference type="ARBA" id="ARBA00023163"/>
    </source>
</evidence>
<comment type="subcellular location">
    <subcellularLocation>
        <location evidence="1">Nucleus</location>
    </subcellularLocation>
</comment>
<comment type="similarity">
    <text evidence="2">Belongs to the TAF9 family.</text>
</comment>
<protein>
    <recommendedName>
        <fullName evidence="8">Transcription initiation factor TFIID subunit 9</fullName>
    </recommendedName>
</protein>
<gene>
    <name evidence="7" type="ORF">g.6635</name>
</gene>
<sequence length="247" mass="27583">MAAPNSAPVKQIPKDAQVIMSILKELGINDYEPRVVNQLLEFTYRYVTCILDDARVYANHSKKKMIDLDDVRLAVTMQLDRVFTTPPPRDILLEIAKSKNNCPLPLVKPHCGIRLPPDRYCLSSCNYRLKSIAKKGKQFGHGGANSSNFTSSIQQGMKISSKVGPSLQLVKRTNTMSTVPRTQSITAPKPVIKFSTNIANQKLQVKPKIQISSLQNQVDISSQIKMEIDESNPLKRKREDDFDGSGT</sequence>
<dbReference type="GO" id="GO:0000124">
    <property type="term" value="C:SAGA complex"/>
    <property type="evidence" value="ECO:0007669"/>
    <property type="project" value="TreeGrafter"/>
</dbReference>
<dbReference type="InterPro" id="IPR009072">
    <property type="entry name" value="Histone-fold"/>
</dbReference>
<evidence type="ECO:0000256" key="2">
    <source>
        <dbReference type="ARBA" id="ARBA00007646"/>
    </source>
</evidence>
<dbReference type="SUPFAM" id="SSF47113">
    <property type="entry name" value="Histone-fold"/>
    <property type="match status" value="1"/>
</dbReference>
<dbReference type="AlphaFoldDB" id="A0A1B6D6I3"/>
<evidence type="ECO:0000256" key="6">
    <source>
        <dbReference type="SAM" id="MobiDB-lite"/>
    </source>
</evidence>
<proteinExistence type="inferred from homology"/>
<dbReference type="GO" id="GO:0051123">
    <property type="term" value="P:RNA polymerase II preinitiation complex assembly"/>
    <property type="evidence" value="ECO:0007669"/>
    <property type="project" value="TreeGrafter"/>
</dbReference>
<name>A0A1B6D6I3_9HEMI</name>
<dbReference type="Pfam" id="PF02291">
    <property type="entry name" value="TFIID-31kDa"/>
    <property type="match status" value="1"/>
</dbReference>
<dbReference type="CDD" id="cd07979">
    <property type="entry name" value="HFD_TAF9"/>
    <property type="match status" value="1"/>
</dbReference>
<evidence type="ECO:0000256" key="3">
    <source>
        <dbReference type="ARBA" id="ARBA00023015"/>
    </source>
</evidence>
<dbReference type="GO" id="GO:0016251">
    <property type="term" value="F:RNA polymerase II general transcription initiation factor activity"/>
    <property type="evidence" value="ECO:0007669"/>
    <property type="project" value="TreeGrafter"/>
</dbReference>
<dbReference type="InterPro" id="IPR003162">
    <property type="entry name" value="TFIID-31"/>
</dbReference>
<reference evidence="7" key="1">
    <citation type="submission" date="2015-12" db="EMBL/GenBank/DDBJ databases">
        <title>De novo transcriptome assembly of four potential Pierce s Disease insect vectors from Arizona vineyards.</title>
        <authorList>
            <person name="Tassone E.E."/>
        </authorList>
    </citation>
    <scope>NUCLEOTIDE SEQUENCE</scope>
</reference>